<dbReference type="GO" id="GO:0016709">
    <property type="term" value="F:oxidoreductase activity, acting on paired donors, with incorporation or reduction of molecular oxygen, NAD(P)H as one donor, and incorporation of one atom of oxygen"/>
    <property type="evidence" value="ECO:0007669"/>
    <property type="project" value="UniProtKB-ARBA"/>
</dbReference>
<dbReference type="PANTHER" id="PTHR43004">
    <property type="entry name" value="TRK SYSTEM POTASSIUM UPTAKE PROTEIN"/>
    <property type="match status" value="1"/>
</dbReference>
<dbReference type="Gene3D" id="3.40.30.120">
    <property type="match status" value="1"/>
</dbReference>
<keyword evidence="3" id="KW-0560">Oxidoreductase</keyword>
<evidence type="ECO:0000256" key="1">
    <source>
        <dbReference type="ARBA" id="ARBA00022630"/>
    </source>
</evidence>
<reference evidence="5" key="1">
    <citation type="submission" date="2022-10" db="EMBL/GenBank/DDBJ databases">
        <title>Tapping the CABI collections for fungal endophytes: first genome assemblies for Collariella, Neodidymelliopsis, Ascochyta clinopodiicola, Didymella pomorum, Didymosphaeria variabile, Neocosmospora piperis and Neocucurbitaria cava.</title>
        <authorList>
            <person name="Hill R."/>
        </authorList>
    </citation>
    <scope>NUCLEOTIDE SEQUENCE</scope>
    <source>
        <strain evidence="5">IMI 366586</strain>
    </source>
</reference>
<protein>
    <recommendedName>
        <fullName evidence="4">FAD-binding domain-containing protein</fullName>
    </recommendedName>
</protein>
<dbReference type="GO" id="GO:0071949">
    <property type="term" value="F:FAD binding"/>
    <property type="evidence" value="ECO:0007669"/>
    <property type="project" value="InterPro"/>
</dbReference>
<keyword evidence="6" id="KW-1185">Reference proteome</keyword>
<accession>A0A9W8W3X3</accession>
<dbReference type="EMBL" id="JAPEUR010000550">
    <property type="protein sequence ID" value="KAJ4308282.1"/>
    <property type="molecule type" value="Genomic_DNA"/>
</dbReference>
<dbReference type="Pfam" id="PF21274">
    <property type="entry name" value="Rng_hyd_C"/>
    <property type="match status" value="1"/>
</dbReference>
<feature type="domain" description="FAD-binding" evidence="4">
    <location>
        <begin position="3"/>
        <end position="328"/>
    </location>
</feature>
<evidence type="ECO:0000313" key="5">
    <source>
        <dbReference type="EMBL" id="KAJ4308282.1"/>
    </source>
</evidence>
<dbReference type="PANTHER" id="PTHR43004:SF21">
    <property type="entry name" value="FAD-BINDING DOMAIN-CONTAINING PROTEIN-RELATED"/>
    <property type="match status" value="1"/>
</dbReference>
<dbReference type="PRINTS" id="PR00420">
    <property type="entry name" value="RNGMNOXGNASE"/>
</dbReference>
<dbReference type="Pfam" id="PF01494">
    <property type="entry name" value="FAD_binding_3"/>
    <property type="match status" value="1"/>
</dbReference>
<keyword evidence="2" id="KW-0274">FAD</keyword>
<dbReference type="InterPro" id="IPR036188">
    <property type="entry name" value="FAD/NAD-bd_sf"/>
</dbReference>
<proteinExistence type="predicted"/>
<dbReference type="InterPro" id="IPR002938">
    <property type="entry name" value="FAD-bd"/>
</dbReference>
<gene>
    <name evidence="5" type="ORF">N0V84_012191</name>
</gene>
<evidence type="ECO:0000256" key="2">
    <source>
        <dbReference type="ARBA" id="ARBA00022827"/>
    </source>
</evidence>
<sequence>MDLTNARSMELFRKLGLADDLRKQGVPSHFDQNVLISSGLSASSCITSWELPGVDKFRRYILENNDGTQPREPWQRVSQAIFEKWLKEKCDQDPLIDLFYGHNVDSVEEQGGRVLTTTTEVDTGNKIVWSADYVAGCDGASSKVRKSLQLPLDIDPVPACALLVHFKSRDLTRLHKQGRFWHIFLLGESGGFEACIISQDEQDTWTTHLFMPLDAEPDKIDSKEAVYKVLGGLHGDYPIEIDEILVRSVWRPNIAVARTWASPGMRVLIAGDAAHQNIPTGGYGMNLGIGDAFDLGWKLAAVINKQAGTTLLRSYELERRPVALRNVSHSGSHFQVHGKLKEILGGGDPRRVDHDTEEGRELRRRIHEFYQTNDGENKDFGIEMDYRYTSPVILRQDTDGVEPPWAARNYTPSTWPGSRPPHVFLTNGEAVFDLFGAHWNLLVFTEEEVGQGLLSAAAHRLSVPLTQVNLAQEKIAKDLYQRKLVLIRPDQHVAWRSDVLGSAATAEQVLRTVTGRIDSQLGEAGRDWDIKTGLLTKDARLVTQVDDFVLDKMASFQQ</sequence>
<dbReference type="OrthoDB" id="2690153at2759"/>
<evidence type="ECO:0000313" key="6">
    <source>
        <dbReference type="Proteomes" id="UP001140502"/>
    </source>
</evidence>
<keyword evidence="1" id="KW-0285">Flavoprotein</keyword>
<dbReference type="InterPro" id="IPR050641">
    <property type="entry name" value="RIFMO-like"/>
</dbReference>
<dbReference type="Gene3D" id="3.30.9.10">
    <property type="entry name" value="D-Amino Acid Oxidase, subunit A, domain 2"/>
    <property type="match status" value="1"/>
</dbReference>
<comment type="caution">
    <text evidence="5">The sequence shown here is derived from an EMBL/GenBank/DDBJ whole genome shotgun (WGS) entry which is preliminary data.</text>
</comment>
<dbReference type="Proteomes" id="UP001140502">
    <property type="component" value="Unassembled WGS sequence"/>
</dbReference>
<name>A0A9W8W3X3_9HYPO</name>
<dbReference type="AlphaFoldDB" id="A0A9W8W3X3"/>
<evidence type="ECO:0000259" key="4">
    <source>
        <dbReference type="Pfam" id="PF01494"/>
    </source>
</evidence>
<dbReference type="Gene3D" id="3.50.50.60">
    <property type="entry name" value="FAD/NAD(P)-binding domain"/>
    <property type="match status" value="1"/>
</dbReference>
<evidence type="ECO:0000256" key="3">
    <source>
        <dbReference type="ARBA" id="ARBA00023002"/>
    </source>
</evidence>
<organism evidence="5 6">
    <name type="scientific">Fusarium piperis</name>
    <dbReference type="NCBI Taxonomy" id="1435070"/>
    <lineage>
        <taxon>Eukaryota</taxon>
        <taxon>Fungi</taxon>
        <taxon>Dikarya</taxon>
        <taxon>Ascomycota</taxon>
        <taxon>Pezizomycotina</taxon>
        <taxon>Sordariomycetes</taxon>
        <taxon>Hypocreomycetidae</taxon>
        <taxon>Hypocreales</taxon>
        <taxon>Nectriaceae</taxon>
        <taxon>Fusarium</taxon>
        <taxon>Fusarium solani species complex</taxon>
    </lineage>
</organism>
<dbReference type="SUPFAM" id="SSF51905">
    <property type="entry name" value="FAD/NAD(P)-binding domain"/>
    <property type="match status" value="1"/>
</dbReference>